<keyword evidence="4 6" id="KW-0472">Membrane</keyword>
<evidence type="ECO:0000256" key="3">
    <source>
        <dbReference type="ARBA" id="ARBA00022679"/>
    </source>
</evidence>
<dbReference type="InterPro" id="IPR003406">
    <property type="entry name" value="Glyco_trans_14"/>
</dbReference>
<dbReference type="GO" id="GO:0016020">
    <property type="term" value="C:membrane"/>
    <property type="evidence" value="ECO:0007669"/>
    <property type="project" value="UniProtKB-SubCell"/>
</dbReference>
<dbReference type="PANTHER" id="PTHR31042:SF3">
    <property type="entry name" value="OS08G0110400 PROTEIN"/>
    <property type="match status" value="1"/>
</dbReference>
<evidence type="ECO:0000313" key="7">
    <source>
        <dbReference type="EMBL" id="EXB80397.1"/>
    </source>
</evidence>
<dbReference type="InterPro" id="IPR044174">
    <property type="entry name" value="BC10-like"/>
</dbReference>
<evidence type="ECO:0000313" key="8">
    <source>
        <dbReference type="Proteomes" id="UP000030645"/>
    </source>
</evidence>
<dbReference type="Proteomes" id="UP000030645">
    <property type="component" value="Unassembled WGS sequence"/>
</dbReference>
<keyword evidence="3" id="KW-0808">Transferase</keyword>
<accession>W9RJ51</accession>
<dbReference type="EMBL" id="KE344807">
    <property type="protein sequence ID" value="EXB80397.1"/>
    <property type="molecule type" value="Genomic_DNA"/>
</dbReference>
<keyword evidence="2" id="KW-0328">Glycosyltransferase</keyword>
<dbReference type="eggNOG" id="ENOG502QREK">
    <property type="taxonomic scope" value="Eukaryota"/>
</dbReference>
<dbReference type="PANTHER" id="PTHR31042">
    <property type="entry name" value="CORE-2/I-BRANCHING BETA-1,6-N-ACETYLGLUCOSAMINYLTRANSFERASE FAMILY PROTEIN-RELATED"/>
    <property type="match status" value="1"/>
</dbReference>
<comment type="subcellular location">
    <subcellularLocation>
        <location evidence="1">Membrane</location>
        <topology evidence="1">Single-pass type II membrane protein</topology>
    </subcellularLocation>
</comment>
<name>W9RJ51_9ROSA</name>
<dbReference type="OrthoDB" id="191334at2759"/>
<keyword evidence="5" id="KW-0325">Glycoprotein</keyword>
<reference evidence="8" key="1">
    <citation type="submission" date="2013-01" db="EMBL/GenBank/DDBJ databases">
        <title>Draft Genome Sequence of a Mulberry Tree, Morus notabilis C.K. Schneid.</title>
        <authorList>
            <person name="He N."/>
            <person name="Zhao S."/>
        </authorList>
    </citation>
    <scope>NUCLEOTIDE SEQUENCE</scope>
</reference>
<evidence type="ECO:0000256" key="2">
    <source>
        <dbReference type="ARBA" id="ARBA00022676"/>
    </source>
</evidence>
<evidence type="ECO:0000256" key="1">
    <source>
        <dbReference type="ARBA" id="ARBA00004606"/>
    </source>
</evidence>
<dbReference type="AlphaFoldDB" id="W9RJ51"/>
<sequence length="395" mass="45525">MPRSRNEKDEIEKYMGLSKLAQVLSFLVVFVAGVVLGLVMSSHINQHFVSKTEVYSFINHFSTDGPGVKDENCTIVRDCGKAEDCLSMNALLRPKNLTHRLSDNELFWRASMVPQKEEYPYKRVPKVAFMFLTRGALPLLPLWERLFRGHEKLFSIYVHALPGYKLNVSTTSPFHRREIPSQHVSWGTVTLADAERRLLANALLDFSNERFVLLSESCIPVYNFSTIYNYLIGSTQSFVQAYDEPTRYGRGRYSRRMLPDIKLYQWRKGSQWFELNRALAVYIVSDTKYYTLFKKYCLPACYPDEHYLPTYINMFHGPLNSNRTVTWVNWSIGGPHPVTYGEANVTVDFIQAIRNNGTPCQYNTQTTSICYLFARKFAPSALEPLLNLSSSVMKF</sequence>
<dbReference type="Pfam" id="PF02485">
    <property type="entry name" value="Branch"/>
    <property type="match status" value="1"/>
</dbReference>
<keyword evidence="8" id="KW-1185">Reference proteome</keyword>
<dbReference type="GO" id="GO:0016757">
    <property type="term" value="F:glycosyltransferase activity"/>
    <property type="evidence" value="ECO:0007669"/>
    <property type="project" value="UniProtKB-KW"/>
</dbReference>
<proteinExistence type="predicted"/>
<keyword evidence="6" id="KW-0812">Transmembrane</keyword>
<evidence type="ECO:0000256" key="5">
    <source>
        <dbReference type="ARBA" id="ARBA00023180"/>
    </source>
</evidence>
<organism evidence="7 8">
    <name type="scientific">Morus notabilis</name>
    <dbReference type="NCBI Taxonomy" id="981085"/>
    <lineage>
        <taxon>Eukaryota</taxon>
        <taxon>Viridiplantae</taxon>
        <taxon>Streptophyta</taxon>
        <taxon>Embryophyta</taxon>
        <taxon>Tracheophyta</taxon>
        <taxon>Spermatophyta</taxon>
        <taxon>Magnoliopsida</taxon>
        <taxon>eudicotyledons</taxon>
        <taxon>Gunneridae</taxon>
        <taxon>Pentapetalae</taxon>
        <taxon>rosids</taxon>
        <taxon>fabids</taxon>
        <taxon>Rosales</taxon>
        <taxon>Moraceae</taxon>
        <taxon>Moreae</taxon>
        <taxon>Morus</taxon>
    </lineage>
</organism>
<gene>
    <name evidence="7" type="ORF">L484_010966</name>
</gene>
<protein>
    <submittedName>
        <fullName evidence="7">Uncharacterized protein</fullName>
    </submittedName>
</protein>
<evidence type="ECO:0000256" key="6">
    <source>
        <dbReference type="SAM" id="Phobius"/>
    </source>
</evidence>
<keyword evidence="6" id="KW-1133">Transmembrane helix</keyword>
<feature type="transmembrane region" description="Helical" evidence="6">
    <location>
        <begin position="20"/>
        <end position="40"/>
    </location>
</feature>
<dbReference type="KEGG" id="mnt:21394243"/>
<evidence type="ECO:0000256" key="4">
    <source>
        <dbReference type="ARBA" id="ARBA00023136"/>
    </source>
</evidence>